<keyword evidence="2" id="KW-1185">Reference proteome</keyword>
<dbReference type="EMBL" id="BGPR01003347">
    <property type="protein sequence ID" value="GBM86922.1"/>
    <property type="molecule type" value="Genomic_DNA"/>
</dbReference>
<gene>
    <name evidence="1" type="ORF">AVEN_151821_1</name>
</gene>
<name>A0A4Y2JCF3_ARAVE</name>
<protein>
    <submittedName>
        <fullName evidence="1">Uncharacterized protein</fullName>
    </submittedName>
</protein>
<dbReference type="Proteomes" id="UP000499080">
    <property type="component" value="Unassembled WGS sequence"/>
</dbReference>
<proteinExistence type="predicted"/>
<evidence type="ECO:0000313" key="2">
    <source>
        <dbReference type="Proteomes" id="UP000499080"/>
    </source>
</evidence>
<reference evidence="1 2" key="1">
    <citation type="journal article" date="2019" name="Sci. Rep.">
        <title>Orb-weaving spider Araneus ventricosus genome elucidates the spidroin gene catalogue.</title>
        <authorList>
            <person name="Kono N."/>
            <person name="Nakamura H."/>
            <person name="Ohtoshi R."/>
            <person name="Moran D.A.P."/>
            <person name="Shinohara A."/>
            <person name="Yoshida Y."/>
            <person name="Fujiwara M."/>
            <person name="Mori M."/>
            <person name="Tomita M."/>
            <person name="Arakawa K."/>
        </authorList>
    </citation>
    <scope>NUCLEOTIDE SEQUENCE [LARGE SCALE GENOMIC DNA]</scope>
</reference>
<organism evidence="1 2">
    <name type="scientific">Araneus ventricosus</name>
    <name type="common">Orbweaver spider</name>
    <name type="synonym">Epeira ventricosa</name>
    <dbReference type="NCBI Taxonomy" id="182803"/>
    <lineage>
        <taxon>Eukaryota</taxon>
        <taxon>Metazoa</taxon>
        <taxon>Ecdysozoa</taxon>
        <taxon>Arthropoda</taxon>
        <taxon>Chelicerata</taxon>
        <taxon>Arachnida</taxon>
        <taxon>Araneae</taxon>
        <taxon>Araneomorphae</taxon>
        <taxon>Entelegynae</taxon>
        <taxon>Araneoidea</taxon>
        <taxon>Araneidae</taxon>
        <taxon>Araneus</taxon>
    </lineage>
</organism>
<accession>A0A4Y2JCF3</accession>
<evidence type="ECO:0000313" key="1">
    <source>
        <dbReference type="EMBL" id="GBM86922.1"/>
    </source>
</evidence>
<sequence>MRLHLRSLVTRRLNEFRSSQVLSCAIVLGGPASCCPIRSSGWLRLRRKLTAWKSLQLDEKIFRKRSRSGLFPPLNYGQSATPVEGLTTRISSIQLGTYSNWVLPGCRGSSQWKTQSKAVKDVKGFSETSVPDQISKTFQDFF</sequence>
<dbReference type="AlphaFoldDB" id="A0A4Y2JCF3"/>
<comment type="caution">
    <text evidence="1">The sequence shown here is derived from an EMBL/GenBank/DDBJ whole genome shotgun (WGS) entry which is preliminary data.</text>
</comment>